<dbReference type="SUPFAM" id="SSF64288">
    <property type="entry name" value="Chorismate lyase-like"/>
    <property type="match status" value="1"/>
</dbReference>
<dbReference type="Gene3D" id="1.10.10.10">
    <property type="entry name" value="Winged helix-like DNA-binding domain superfamily/Winged helix DNA-binding domain"/>
    <property type="match status" value="1"/>
</dbReference>
<keyword evidence="3" id="KW-0804">Transcription</keyword>
<evidence type="ECO:0000259" key="4">
    <source>
        <dbReference type="PROSITE" id="PS50949"/>
    </source>
</evidence>
<dbReference type="Proteomes" id="UP000198925">
    <property type="component" value="Unassembled WGS sequence"/>
</dbReference>
<dbReference type="NCBIfam" id="TIGR02325">
    <property type="entry name" value="C_P_lyase_phnF"/>
    <property type="match status" value="1"/>
</dbReference>
<dbReference type="GO" id="GO:0003677">
    <property type="term" value="F:DNA binding"/>
    <property type="evidence" value="ECO:0007669"/>
    <property type="project" value="UniProtKB-KW"/>
</dbReference>
<dbReference type="GO" id="GO:0003700">
    <property type="term" value="F:DNA-binding transcription factor activity"/>
    <property type="evidence" value="ECO:0007669"/>
    <property type="project" value="InterPro"/>
</dbReference>
<proteinExistence type="predicted"/>
<dbReference type="STRING" id="938405.SAMN02927895_03796"/>
<dbReference type="PRINTS" id="PR00035">
    <property type="entry name" value="HTHGNTR"/>
</dbReference>
<evidence type="ECO:0000313" key="5">
    <source>
        <dbReference type="EMBL" id="SDC37715.1"/>
    </source>
</evidence>
<evidence type="ECO:0000256" key="2">
    <source>
        <dbReference type="ARBA" id="ARBA00023125"/>
    </source>
</evidence>
<dbReference type="AlphaFoldDB" id="A0A1G6L4Q5"/>
<dbReference type="InterPro" id="IPR011663">
    <property type="entry name" value="UTRA"/>
</dbReference>
<keyword evidence="2" id="KW-0238">DNA-binding</keyword>
<dbReference type="Gene3D" id="3.40.1410.10">
    <property type="entry name" value="Chorismate lyase-like"/>
    <property type="match status" value="1"/>
</dbReference>
<feature type="domain" description="HTH gntR-type" evidence="4">
    <location>
        <begin position="18"/>
        <end position="86"/>
    </location>
</feature>
<keyword evidence="1" id="KW-0805">Transcription regulation</keyword>
<dbReference type="EMBL" id="FMZX01000001">
    <property type="protein sequence ID" value="SDC37715.1"/>
    <property type="molecule type" value="Genomic_DNA"/>
</dbReference>
<dbReference type="PANTHER" id="PTHR44846">
    <property type="entry name" value="MANNOSYL-D-GLYCERATE TRANSPORT/METABOLISM SYSTEM REPRESSOR MNGR-RELATED"/>
    <property type="match status" value="1"/>
</dbReference>
<gene>
    <name evidence="5" type="ORF">SAMN04487779_1001743</name>
</gene>
<dbReference type="SMART" id="SM00866">
    <property type="entry name" value="UTRA"/>
    <property type="match status" value="1"/>
</dbReference>
<reference evidence="5 6" key="1">
    <citation type="submission" date="2016-10" db="EMBL/GenBank/DDBJ databases">
        <authorList>
            <person name="de Groot N.N."/>
        </authorList>
    </citation>
    <scope>NUCLEOTIDE SEQUENCE [LARGE SCALE GENOMIC DNA]</scope>
    <source>
        <strain evidence="5 6">CPCC 100156</strain>
    </source>
</reference>
<dbReference type="InterPro" id="IPR012702">
    <property type="entry name" value="CP_lyase_PhnF"/>
</dbReference>
<sequence length="249" mass="27384">MVEPLMNTGAALARGQGVALWRQIAGTLEREIATGSLPPGARLPTEAELSTRFSVNRHTVRRAMEELEARGLVRIEQGRGSFVAEDVLDYPVGPRTRFSETIRRQNREPQGRMLRIEELPAESHIAEQLKIRRGRPVVLAERLGLADGRPVVIGSHWFSLARFPGIAAILAEDPSITAALARLGLPDYRRQATRISARMPTPEEAALLEQSRTRPVLVTEALNVDPAGEPVEVSFACYAAGRMQIVVES</sequence>
<dbReference type="Pfam" id="PF00392">
    <property type="entry name" value="GntR"/>
    <property type="match status" value="1"/>
</dbReference>
<dbReference type="Pfam" id="PF07702">
    <property type="entry name" value="UTRA"/>
    <property type="match status" value="1"/>
</dbReference>
<organism evidence="5 6">
    <name type="scientific">Belnapia rosea</name>
    <dbReference type="NCBI Taxonomy" id="938405"/>
    <lineage>
        <taxon>Bacteria</taxon>
        <taxon>Pseudomonadati</taxon>
        <taxon>Pseudomonadota</taxon>
        <taxon>Alphaproteobacteria</taxon>
        <taxon>Acetobacterales</taxon>
        <taxon>Roseomonadaceae</taxon>
        <taxon>Belnapia</taxon>
    </lineage>
</organism>
<dbReference type="InterPro" id="IPR000524">
    <property type="entry name" value="Tscrpt_reg_HTH_GntR"/>
</dbReference>
<dbReference type="InterPro" id="IPR036388">
    <property type="entry name" value="WH-like_DNA-bd_sf"/>
</dbReference>
<dbReference type="CDD" id="cd07377">
    <property type="entry name" value="WHTH_GntR"/>
    <property type="match status" value="1"/>
</dbReference>
<evidence type="ECO:0000256" key="1">
    <source>
        <dbReference type="ARBA" id="ARBA00023015"/>
    </source>
</evidence>
<dbReference type="InterPro" id="IPR050679">
    <property type="entry name" value="Bact_HTH_transcr_reg"/>
</dbReference>
<dbReference type="PROSITE" id="PS50949">
    <property type="entry name" value="HTH_GNTR"/>
    <property type="match status" value="1"/>
</dbReference>
<evidence type="ECO:0000256" key="3">
    <source>
        <dbReference type="ARBA" id="ARBA00023163"/>
    </source>
</evidence>
<dbReference type="SMART" id="SM00345">
    <property type="entry name" value="HTH_GNTR"/>
    <property type="match status" value="1"/>
</dbReference>
<protein>
    <submittedName>
        <fullName evidence="5">GntR family transcriptional regulator, phosphonate transport system regulatory protein</fullName>
    </submittedName>
</protein>
<evidence type="ECO:0000313" key="6">
    <source>
        <dbReference type="Proteomes" id="UP000198925"/>
    </source>
</evidence>
<dbReference type="InterPro" id="IPR036390">
    <property type="entry name" value="WH_DNA-bd_sf"/>
</dbReference>
<dbReference type="SUPFAM" id="SSF46785">
    <property type="entry name" value="Winged helix' DNA-binding domain"/>
    <property type="match status" value="1"/>
</dbReference>
<dbReference type="GO" id="GO:0045892">
    <property type="term" value="P:negative regulation of DNA-templated transcription"/>
    <property type="evidence" value="ECO:0007669"/>
    <property type="project" value="TreeGrafter"/>
</dbReference>
<dbReference type="InterPro" id="IPR028978">
    <property type="entry name" value="Chorismate_lyase_/UTRA_dom_sf"/>
</dbReference>
<accession>A0A1G6L4Q5</accession>
<name>A0A1G6L4Q5_9PROT</name>
<dbReference type="PANTHER" id="PTHR44846:SF1">
    <property type="entry name" value="MANNOSYL-D-GLYCERATE TRANSPORT_METABOLISM SYSTEM REPRESSOR MNGR-RELATED"/>
    <property type="match status" value="1"/>
</dbReference>
<keyword evidence="6" id="KW-1185">Reference proteome</keyword>